<organism evidence="7 8">
    <name type="scientific">Dreissena polymorpha</name>
    <name type="common">Zebra mussel</name>
    <name type="synonym">Mytilus polymorpha</name>
    <dbReference type="NCBI Taxonomy" id="45954"/>
    <lineage>
        <taxon>Eukaryota</taxon>
        <taxon>Metazoa</taxon>
        <taxon>Spiralia</taxon>
        <taxon>Lophotrochozoa</taxon>
        <taxon>Mollusca</taxon>
        <taxon>Bivalvia</taxon>
        <taxon>Autobranchia</taxon>
        <taxon>Heteroconchia</taxon>
        <taxon>Euheterodonta</taxon>
        <taxon>Imparidentia</taxon>
        <taxon>Neoheterodontei</taxon>
        <taxon>Myida</taxon>
        <taxon>Dreissenoidea</taxon>
        <taxon>Dreissenidae</taxon>
        <taxon>Dreissena</taxon>
    </lineage>
</organism>
<feature type="region of interest" description="Disordered" evidence="5">
    <location>
        <begin position="113"/>
        <end position="156"/>
    </location>
</feature>
<dbReference type="Proteomes" id="UP000828390">
    <property type="component" value="Unassembled WGS sequence"/>
</dbReference>
<name>A0A9D4JEI4_DREPO</name>
<comment type="caution">
    <text evidence="7">The sequence shown here is derived from an EMBL/GenBank/DDBJ whole genome shotgun (WGS) entry which is preliminary data.</text>
</comment>
<dbReference type="InterPro" id="IPR026910">
    <property type="entry name" value="Shisa"/>
</dbReference>
<protein>
    <recommendedName>
        <fullName evidence="9">Cysteine and tyrosine-rich protein 1</fullName>
    </recommendedName>
</protein>
<dbReference type="EMBL" id="JAIWYP010000006">
    <property type="protein sequence ID" value="KAH3809916.1"/>
    <property type="molecule type" value="Genomic_DNA"/>
</dbReference>
<keyword evidence="8" id="KW-1185">Reference proteome</keyword>
<proteinExistence type="predicted"/>
<sequence length="156" mass="16690">SAETCSYSGICYTYCKSGTYCCYDNTQCCSDLSAGGIVGIVIGIVSSITVCVVICVCCYRRRNAAPGQVLQPNAGTQMVISSVNQKKHHRRRPAVPRAISGAVSVPCLTTGHQQPQYPGHQQPPTQYPAAYPPPAYNYGQPPQGQDVPPALPAKMR</sequence>
<keyword evidence="4 6" id="KW-0472">Membrane</keyword>
<accession>A0A9D4JEI4</accession>
<evidence type="ECO:0000313" key="8">
    <source>
        <dbReference type="Proteomes" id="UP000828390"/>
    </source>
</evidence>
<reference evidence="7" key="2">
    <citation type="submission" date="2020-11" db="EMBL/GenBank/DDBJ databases">
        <authorList>
            <person name="McCartney M.A."/>
            <person name="Auch B."/>
            <person name="Kono T."/>
            <person name="Mallez S."/>
            <person name="Becker A."/>
            <person name="Gohl D.M."/>
            <person name="Silverstein K.A.T."/>
            <person name="Koren S."/>
            <person name="Bechman K.B."/>
            <person name="Herman A."/>
            <person name="Abrahante J.E."/>
            <person name="Garbe J."/>
        </authorList>
    </citation>
    <scope>NUCLEOTIDE SEQUENCE</scope>
    <source>
        <strain evidence="7">Duluth1</strain>
        <tissue evidence="7">Whole animal</tissue>
    </source>
</reference>
<feature type="non-terminal residue" evidence="7">
    <location>
        <position position="1"/>
    </location>
</feature>
<evidence type="ECO:0000313" key="7">
    <source>
        <dbReference type="EMBL" id="KAH3809916.1"/>
    </source>
</evidence>
<dbReference type="PANTHER" id="PTHR31395:SF23">
    <property type="entry name" value="GEO05642P1"/>
    <property type="match status" value="1"/>
</dbReference>
<feature type="compositionally biased region" description="Low complexity" evidence="5">
    <location>
        <begin position="136"/>
        <end position="145"/>
    </location>
</feature>
<evidence type="ECO:0000256" key="5">
    <source>
        <dbReference type="SAM" id="MobiDB-lite"/>
    </source>
</evidence>
<keyword evidence="3 6" id="KW-1133">Transmembrane helix</keyword>
<evidence type="ECO:0000256" key="6">
    <source>
        <dbReference type="SAM" id="Phobius"/>
    </source>
</evidence>
<evidence type="ECO:0000256" key="2">
    <source>
        <dbReference type="ARBA" id="ARBA00022692"/>
    </source>
</evidence>
<feature type="compositionally biased region" description="Low complexity" evidence="5">
    <location>
        <begin position="113"/>
        <end position="129"/>
    </location>
</feature>
<evidence type="ECO:0000256" key="3">
    <source>
        <dbReference type="ARBA" id="ARBA00022989"/>
    </source>
</evidence>
<dbReference type="GO" id="GO:0016020">
    <property type="term" value="C:membrane"/>
    <property type="evidence" value="ECO:0007669"/>
    <property type="project" value="UniProtKB-SubCell"/>
</dbReference>
<evidence type="ECO:0008006" key="9">
    <source>
        <dbReference type="Google" id="ProtNLM"/>
    </source>
</evidence>
<gene>
    <name evidence="7" type="ORF">DPMN_138298</name>
</gene>
<feature type="transmembrane region" description="Helical" evidence="6">
    <location>
        <begin position="37"/>
        <end position="59"/>
    </location>
</feature>
<evidence type="ECO:0000256" key="1">
    <source>
        <dbReference type="ARBA" id="ARBA00004370"/>
    </source>
</evidence>
<comment type="subcellular location">
    <subcellularLocation>
        <location evidence="1">Membrane</location>
    </subcellularLocation>
</comment>
<keyword evidence="2 6" id="KW-0812">Transmembrane</keyword>
<dbReference type="PANTHER" id="PTHR31395">
    <property type="entry name" value="SHISA"/>
    <property type="match status" value="1"/>
</dbReference>
<dbReference type="AlphaFoldDB" id="A0A9D4JEI4"/>
<evidence type="ECO:0000256" key="4">
    <source>
        <dbReference type="ARBA" id="ARBA00023136"/>
    </source>
</evidence>
<reference evidence="7" key="1">
    <citation type="journal article" date="2019" name="bioRxiv">
        <title>The Genome of the Zebra Mussel, Dreissena polymorpha: A Resource for Invasive Species Research.</title>
        <authorList>
            <person name="McCartney M.A."/>
            <person name="Auch B."/>
            <person name="Kono T."/>
            <person name="Mallez S."/>
            <person name="Zhang Y."/>
            <person name="Obille A."/>
            <person name="Becker A."/>
            <person name="Abrahante J.E."/>
            <person name="Garbe J."/>
            <person name="Badalamenti J.P."/>
            <person name="Herman A."/>
            <person name="Mangelson H."/>
            <person name="Liachko I."/>
            <person name="Sullivan S."/>
            <person name="Sone E.D."/>
            <person name="Koren S."/>
            <person name="Silverstein K.A.T."/>
            <person name="Beckman K.B."/>
            <person name="Gohl D.M."/>
        </authorList>
    </citation>
    <scope>NUCLEOTIDE SEQUENCE</scope>
    <source>
        <strain evidence="7">Duluth1</strain>
        <tissue evidence="7">Whole animal</tissue>
    </source>
</reference>